<dbReference type="EMBL" id="FNON01000005">
    <property type="protein sequence ID" value="SDY28275.1"/>
    <property type="molecule type" value="Genomic_DNA"/>
</dbReference>
<dbReference type="SUPFAM" id="SSF50370">
    <property type="entry name" value="Ricin B-like lectins"/>
    <property type="match status" value="1"/>
</dbReference>
<dbReference type="PROSITE" id="PS50231">
    <property type="entry name" value="RICIN_B_LECTIN"/>
    <property type="match status" value="1"/>
</dbReference>
<dbReference type="Proteomes" id="UP000199515">
    <property type="component" value="Unassembled WGS sequence"/>
</dbReference>
<feature type="signal peptide" evidence="1">
    <location>
        <begin position="1"/>
        <end position="28"/>
    </location>
</feature>
<organism evidence="3 4">
    <name type="scientific">Amycolatopsis xylanica</name>
    <dbReference type="NCBI Taxonomy" id="589385"/>
    <lineage>
        <taxon>Bacteria</taxon>
        <taxon>Bacillati</taxon>
        <taxon>Actinomycetota</taxon>
        <taxon>Actinomycetes</taxon>
        <taxon>Pseudonocardiales</taxon>
        <taxon>Pseudonocardiaceae</taxon>
        <taxon>Amycolatopsis</taxon>
    </lineage>
</organism>
<dbReference type="InterPro" id="IPR000772">
    <property type="entry name" value="Ricin_B_lectin"/>
</dbReference>
<sequence length="206" mass="22488">MRNLKGLVAAAATSAAVLGLLAAPSASAADAPKDHGQRVTSIAGLKLTPVNVPGARKDARTASNEDPQPYLIQSVANGFCLDADTGSINENGTPISLWGCDAYARNQWFYVSVDADGYFYFRNGASNRYLEADLDQIDENGTKVQLWDFNGWDNQKWAASQDEQGQKVIENGWSGRVLDADGNHLYEPGTPVQLWDFWGGENQLWF</sequence>
<evidence type="ECO:0000259" key="2">
    <source>
        <dbReference type="SMART" id="SM00458"/>
    </source>
</evidence>
<keyword evidence="1" id="KW-0732">Signal</keyword>
<dbReference type="Gene3D" id="2.80.10.50">
    <property type="match status" value="2"/>
</dbReference>
<feature type="chain" id="PRO_5011530120" evidence="1">
    <location>
        <begin position="29"/>
        <end position="206"/>
    </location>
</feature>
<evidence type="ECO:0000256" key="1">
    <source>
        <dbReference type="SAM" id="SignalP"/>
    </source>
</evidence>
<dbReference type="SMART" id="SM00458">
    <property type="entry name" value="RICIN"/>
    <property type="match status" value="1"/>
</dbReference>
<protein>
    <submittedName>
        <fullName evidence="3">Ricin-type beta-trefoil lectin domain-containing protein</fullName>
    </submittedName>
</protein>
<keyword evidence="3" id="KW-0430">Lectin</keyword>
<proteinExistence type="predicted"/>
<evidence type="ECO:0000313" key="4">
    <source>
        <dbReference type="Proteomes" id="UP000199515"/>
    </source>
</evidence>
<dbReference type="InterPro" id="IPR035992">
    <property type="entry name" value="Ricin_B-like_lectins"/>
</dbReference>
<evidence type="ECO:0000313" key="3">
    <source>
        <dbReference type="EMBL" id="SDY28275.1"/>
    </source>
</evidence>
<dbReference type="OrthoDB" id="4273937at2"/>
<dbReference type="AlphaFoldDB" id="A0A1H3ILP2"/>
<dbReference type="RefSeq" id="WP_091292066.1">
    <property type="nucleotide sequence ID" value="NZ_FNON01000005.1"/>
</dbReference>
<accession>A0A1H3ILP2</accession>
<name>A0A1H3ILP2_9PSEU</name>
<feature type="domain" description="Ricin B lectin" evidence="2">
    <location>
        <begin position="68"/>
        <end position="205"/>
    </location>
</feature>
<reference evidence="3 4" key="1">
    <citation type="submission" date="2016-10" db="EMBL/GenBank/DDBJ databases">
        <authorList>
            <person name="de Groot N.N."/>
        </authorList>
    </citation>
    <scope>NUCLEOTIDE SEQUENCE [LARGE SCALE GENOMIC DNA]</scope>
    <source>
        <strain evidence="3 4">CPCC 202699</strain>
    </source>
</reference>
<gene>
    <name evidence="3" type="ORF">SAMN05421504_10526</name>
</gene>
<keyword evidence="4" id="KW-1185">Reference proteome</keyword>
<dbReference type="Pfam" id="PF00652">
    <property type="entry name" value="Ricin_B_lectin"/>
    <property type="match status" value="1"/>
</dbReference>
<dbReference type="STRING" id="589385.SAMN05421504_10526"/>
<dbReference type="GO" id="GO:0030246">
    <property type="term" value="F:carbohydrate binding"/>
    <property type="evidence" value="ECO:0007669"/>
    <property type="project" value="UniProtKB-KW"/>
</dbReference>
<dbReference type="CDD" id="cd00161">
    <property type="entry name" value="beta-trefoil_Ricin-like"/>
    <property type="match status" value="1"/>
</dbReference>